<organism evidence="2 3">
    <name type="scientific">Hermetia illucens</name>
    <name type="common">Black soldier fly</name>
    <dbReference type="NCBI Taxonomy" id="343691"/>
    <lineage>
        <taxon>Eukaryota</taxon>
        <taxon>Metazoa</taxon>
        <taxon>Ecdysozoa</taxon>
        <taxon>Arthropoda</taxon>
        <taxon>Hexapoda</taxon>
        <taxon>Insecta</taxon>
        <taxon>Pterygota</taxon>
        <taxon>Neoptera</taxon>
        <taxon>Endopterygota</taxon>
        <taxon>Diptera</taxon>
        <taxon>Brachycera</taxon>
        <taxon>Stratiomyomorpha</taxon>
        <taxon>Stratiomyidae</taxon>
        <taxon>Hermetiinae</taxon>
        <taxon>Hermetia</taxon>
    </lineage>
</organism>
<evidence type="ECO:0000313" key="3">
    <source>
        <dbReference type="Proteomes" id="UP000594454"/>
    </source>
</evidence>
<dbReference type="InParanoid" id="A0A7R8UGE7"/>
<feature type="chain" id="PRO_5031561778" evidence="1">
    <location>
        <begin position="17"/>
        <end position="82"/>
    </location>
</feature>
<dbReference type="Proteomes" id="UP000594454">
    <property type="component" value="Chromosome 2"/>
</dbReference>
<accession>A0A7R8UGE7</accession>
<protein>
    <submittedName>
        <fullName evidence="2">Uncharacterized protein</fullName>
    </submittedName>
</protein>
<gene>
    <name evidence="2" type="ORF">HERILL_LOCUS3559</name>
</gene>
<sequence length="82" mass="8691">MKIGLIFLGVVALIAADQQCSSGSSKVPVFPQDPSCVITNYYSECNNGVTTVKKCPSGYLVYDGQCLEFADCATVKNPCVCS</sequence>
<feature type="signal peptide" evidence="1">
    <location>
        <begin position="1"/>
        <end position="16"/>
    </location>
</feature>
<reference evidence="2 3" key="1">
    <citation type="submission" date="2020-11" db="EMBL/GenBank/DDBJ databases">
        <authorList>
            <person name="Wallbank WR R."/>
            <person name="Pardo Diaz C."/>
            <person name="Kozak K."/>
            <person name="Martin S."/>
            <person name="Jiggins C."/>
            <person name="Moest M."/>
            <person name="Warren A I."/>
            <person name="Generalovic N T."/>
            <person name="Byers J.R.P. K."/>
            <person name="Montejo-Kovacevich G."/>
            <person name="Yen C E."/>
        </authorList>
    </citation>
    <scope>NUCLEOTIDE SEQUENCE [LARGE SCALE GENOMIC DNA]</scope>
</reference>
<proteinExistence type="predicted"/>
<dbReference type="AlphaFoldDB" id="A0A7R8UGE7"/>
<keyword evidence="1" id="KW-0732">Signal</keyword>
<evidence type="ECO:0000313" key="2">
    <source>
        <dbReference type="EMBL" id="CAD7080405.1"/>
    </source>
</evidence>
<name>A0A7R8UGE7_HERIL</name>
<keyword evidence="3" id="KW-1185">Reference proteome</keyword>
<dbReference type="EMBL" id="LR899010">
    <property type="protein sequence ID" value="CAD7080405.1"/>
    <property type="molecule type" value="Genomic_DNA"/>
</dbReference>
<evidence type="ECO:0000256" key="1">
    <source>
        <dbReference type="SAM" id="SignalP"/>
    </source>
</evidence>